<dbReference type="EMBL" id="JADCUA010000043">
    <property type="protein sequence ID" value="KAH9829115.1"/>
    <property type="molecule type" value="Genomic_DNA"/>
</dbReference>
<feature type="transmembrane region" description="Helical" evidence="2">
    <location>
        <begin position="599"/>
        <end position="618"/>
    </location>
</feature>
<gene>
    <name evidence="3" type="ORF">C8Q71DRAFT_728316</name>
</gene>
<feature type="transmembrane region" description="Helical" evidence="2">
    <location>
        <begin position="647"/>
        <end position="670"/>
    </location>
</feature>
<keyword evidence="2" id="KW-0812">Transmembrane</keyword>
<accession>A0ABQ8JYP6</accession>
<evidence type="ECO:0000313" key="3">
    <source>
        <dbReference type="EMBL" id="KAH9829115.1"/>
    </source>
</evidence>
<feature type="region of interest" description="Disordered" evidence="1">
    <location>
        <begin position="62"/>
        <end position="87"/>
    </location>
</feature>
<proteinExistence type="predicted"/>
<comment type="caution">
    <text evidence="3">The sequence shown here is derived from an EMBL/GenBank/DDBJ whole genome shotgun (WGS) entry which is preliminary data.</text>
</comment>
<keyword evidence="4" id="KW-1185">Reference proteome</keyword>
<protein>
    <submittedName>
        <fullName evidence="3">Uncharacterized protein</fullName>
    </submittedName>
</protein>
<dbReference type="Proteomes" id="UP000814176">
    <property type="component" value="Unassembled WGS sequence"/>
</dbReference>
<evidence type="ECO:0000256" key="2">
    <source>
        <dbReference type="SAM" id="Phobius"/>
    </source>
</evidence>
<evidence type="ECO:0000313" key="4">
    <source>
        <dbReference type="Proteomes" id="UP000814176"/>
    </source>
</evidence>
<feature type="transmembrane region" description="Helical" evidence="2">
    <location>
        <begin position="570"/>
        <end position="592"/>
    </location>
</feature>
<name>A0ABQ8JYP6_9APHY</name>
<feature type="transmembrane region" description="Helical" evidence="2">
    <location>
        <begin position="691"/>
        <end position="712"/>
    </location>
</feature>
<dbReference type="GeneID" id="72002676"/>
<dbReference type="RefSeq" id="XP_047772633.1">
    <property type="nucleotide sequence ID" value="XM_047921944.1"/>
</dbReference>
<reference evidence="3 4" key="1">
    <citation type="journal article" date="2021" name="Environ. Microbiol.">
        <title>Gene family expansions and transcriptome signatures uncover fungal adaptations to wood decay.</title>
        <authorList>
            <person name="Hage H."/>
            <person name="Miyauchi S."/>
            <person name="Viragh M."/>
            <person name="Drula E."/>
            <person name="Min B."/>
            <person name="Chaduli D."/>
            <person name="Navarro D."/>
            <person name="Favel A."/>
            <person name="Norest M."/>
            <person name="Lesage-Meessen L."/>
            <person name="Balint B."/>
            <person name="Merenyi Z."/>
            <person name="de Eugenio L."/>
            <person name="Morin E."/>
            <person name="Martinez A.T."/>
            <person name="Baldrian P."/>
            <person name="Stursova M."/>
            <person name="Martinez M.J."/>
            <person name="Novotny C."/>
            <person name="Magnuson J.K."/>
            <person name="Spatafora J.W."/>
            <person name="Maurice S."/>
            <person name="Pangilinan J."/>
            <person name="Andreopoulos W."/>
            <person name="LaButti K."/>
            <person name="Hundley H."/>
            <person name="Na H."/>
            <person name="Kuo A."/>
            <person name="Barry K."/>
            <person name="Lipzen A."/>
            <person name="Henrissat B."/>
            <person name="Riley R."/>
            <person name="Ahrendt S."/>
            <person name="Nagy L.G."/>
            <person name="Grigoriev I.V."/>
            <person name="Martin F."/>
            <person name="Rosso M.N."/>
        </authorList>
    </citation>
    <scope>NUCLEOTIDE SEQUENCE [LARGE SCALE GENOMIC DNA]</scope>
    <source>
        <strain evidence="3 4">CIRM-BRFM 1785</strain>
    </source>
</reference>
<organism evidence="3 4">
    <name type="scientific">Rhodofomes roseus</name>
    <dbReference type="NCBI Taxonomy" id="34475"/>
    <lineage>
        <taxon>Eukaryota</taxon>
        <taxon>Fungi</taxon>
        <taxon>Dikarya</taxon>
        <taxon>Basidiomycota</taxon>
        <taxon>Agaricomycotina</taxon>
        <taxon>Agaricomycetes</taxon>
        <taxon>Polyporales</taxon>
        <taxon>Rhodofomes</taxon>
    </lineage>
</organism>
<keyword evidence="2" id="KW-1133">Transmembrane helix</keyword>
<sequence>MSRSMSDKDKDLCDAGTFAFRYMLSVVVRIPASKNVRSRLSLVRSDVPATIHIVNVPPPVATSVSTSDVPARNLPAAPEGHEMDTRSRSRARAQYALKQHADVLDVCDTRRGPERRISGSQLCARRSRIGGRAPGGFPSRATSLFPRLETFPPLIGNYGRHRRCEAVLLVLFLTRRASRSAHGSALDVQVRRGGIRWYHLPLGAAIMLAVRDPGCAEGRTRGDAETRFRDACSERERRHGSPASAESDMDCVCGIRFIVSFLRQPGSVQRGSLTFDTTGVGCAECAPRREYDDSSLSTLIRHVRATVSHDQVLLLGHKHVRERTVPERWRALFRVNHKVVRAASATATTEFSASQPLTNASTLQNSNWYCSSKRTLNLEGANNSLLVTAVGLHLSPGGYIFVLHFPIARYSVPLVKNLRCSLTQASKAEQISESVDEVVDAGEHELLRHKSRKNSSVFLSREPSLASICVRYSIEEPGGSTPVNLIARCAAGPKADKPWVLSMPSSEPPAVPPRCLASYNSQTLPIVSTLLPQIMSVSKIEQDTVLKTSRIWIARRRLTGALLRAVPETIALQAITASYDAVIAVVTALRVYAINGRDWRLSIIVFMLLLLCSAYDVFEGSTTPGVAVPPPVGCIAESYTASLLVDIILYIVSIATSIAADGIVFIVTWRRTYNVVRLSREANIEVSLSSLLLRDGIIYFAISTILTSRMLLNLREASLRTNGASTSSHLGGSQLATMPDMDFARGVDAFGASWNDDEDADVDEGEFEDDDGLEREVIGSETAGIVLAEA</sequence>
<evidence type="ECO:0000256" key="1">
    <source>
        <dbReference type="SAM" id="MobiDB-lite"/>
    </source>
</evidence>
<keyword evidence="2" id="KW-0472">Membrane</keyword>